<dbReference type="GO" id="GO:0046047">
    <property type="term" value="P:TTP catabolic process"/>
    <property type="evidence" value="ECO:0007669"/>
    <property type="project" value="TreeGrafter"/>
</dbReference>
<dbReference type="GO" id="GO:0046081">
    <property type="term" value="P:dUTP catabolic process"/>
    <property type="evidence" value="ECO:0007669"/>
    <property type="project" value="TreeGrafter"/>
</dbReference>
<feature type="domain" description="NTP pyrophosphohydrolase MazG-like" evidence="1">
    <location>
        <begin position="30"/>
        <end position="105"/>
    </location>
</feature>
<accession>A0A1H4IMZ0</accession>
<evidence type="ECO:0000313" key="3">
    <source>
        <dbReference type="Proteomes" id="UP000199183"/>
    </source>
</evidence>
<keyword evidence="3" id="KW-1185">Reference proteome</keyword>
<evidence type="ECO:0000259" key="1">
    <source>
        <dbReference type="Pfam" id="PF03819"/>
    </source>
</evidence>
<proteinExistence type="predicted"/>
<organism evidence="2 3">
    <name type="scientific">Paramicrobacterium humi</name>
    <dbReference type="NCBI Taxonomy" id="640635"/>
    <lineage>
        <taxon>Bacteria</taxon>
        <taxon>Bacillati</taxon>
        <taxon>Actinomycetota</taxon>
        <taxon>Actinomycetes</taxon>
        <taxon>Micrococcales</taxon>
        <taxon>Microbacteriaceae</taxon>
        <taxon>Paramicrobacterium</taxon>
    </lineage>
</organism>
<dbReference type="GO" id="GO:0046076">
    <property type="term" value="P:dTTP catabolic process"/>
    <property type="evidence" value="ECO:0007669"/>
    <property type="project" value="TreeGrafter"/>
</dbReference>
<dbReference type="GO" id="GO:0047429">
    <property type="term" value="F:nucleoside triphosphate diphosphatase activity"/>
    <property type="evidence" value="ECO:0007669"/>
    <property type="project" value="TreeGrafter"/>
</dbReference>
<dbReference type="PANTHER" id="PTHR30522">
    <property type="entry name" value="NUCLEOSIDE TRIPHOSPHATE PYROPHOSPHOHYDROLASE"/>
    <property type="match status" value="1"/>
</dbReference>
<dbReference type="STRING" id="640635.SAMN04489806_0074"/>
<dbReference type="RefSeq" id="WP_091178743.1">
    <property type="nucleotide sequence ID" value="NZ_FNRY01000001.1"/>
</dbReference>
<name>A0A1H4IMZ0_9MICO</name>
<gene>
    <name evidence="2" type="ORF">SAMN04489806_0074</name>
</gene>
<dbReference type="EMBL" id="FNRY01000001">
    <property type="protein sequence ID" value="SEB35464.1"/>
    <property type="molecule type" value="Genomic_DNA"/>
</dbReference>
<reference evidence="2 3" key="1">
    <citation type="submission" date="2016-10" db="EMBL/GenBank/DDBJ databases">
        <authorList>
            <person name="de Groot N.N."/>
        </authorList>
    </citation>
    <scope>NUCLEOTIDE SEQUENCE [LARGE SCALE GENOMIC DNA]</scope>
    <source>
        <strain evidence="2 3">DSM 21799</strain>
    </source>
</reference>
<dbReference type="CDD" id="cd11528">
    <property type="entry name" value="NTP-PPase_MazG_Nterm"/>
    <property type="match status" value="1"/>
</dbReference>
<dbReference type="Gene3D" id="1.10.287.1080">
    <property type="entry name" value="MazG-like"/>
    <property type="match status" value="2"/>
</dbReference>
<evidence type="ECO:0000313" key="2">
    <source>
        <dbReference type="EMBL" id="SEB35464.1"/>
    </source>
</evidence>
<sequence>MPEAPELPNMRALAEAMSLVLDRCVWSQTQSHASLVTYLIEESYELVDAVEAADSDAMLEELGDVLLQIAFHAEIAARTPAESFTLDEVARVAHEKMVRRHPHVFAGEHAPTIEDVLRLWSAAKSAEKRDRASVLDGIPPQLPALALADKVIGRAERANMLPEEYDSTGAPDAAADEEQLGRQLLGIVRDARARGLDAERALRGAVRRLSDDVRRAEGSASGRSSAS</sequence>
<dbReference type="GO" id="GO:0046061">
    <property type="term" value="P:dATP catabolic process"/>
    <property type="evidence" value="ECO:0007669"/>
    <property type="project" value="TreeGrafter"/>
</dbReference>
<dbReference type="InterPro" id="IPR004518">
    <property type="entry name" value="MazG-like_dom"/>
</dbReference>
<dbReference type="GO" id="GO:0046052">
    <property type="term" value="P:UTP catabolic process"/>
    <property type="evidence" value="ECO:0007669"/>
    <property type="project" value="TreeGrafter"/>
</dbReference>
<dbReference type="GO" id="GO:0006203">
    <property type="term" value="P:dGTP catabolic process"/>
    <property type="evidence" value="ECO:0007669"/>
    <property type="project" value="TreeGrafter"/>
</dbReference>
<dbReference type="PANTHER" id="PTHR30522:SF0">
    <property type="entry name" value="NUCLEOSIDE TRIPHOSPHATE PYROPHOSPHOHYDROLASE"/>
    <property type="match status" value="1"/>
</dbReference>
<dbReference type="SUPFAM" id="SSF101386">
    <property type="entry name" value="all-alpha NTP pyrophosphatases"/>
    <property type="match status" value="1"/>
</dbReference>
<keyword evidence="2" id="KW-0378">Hydrolase</keyword>
<dbReference type="OrthoDB" id="9808939at2"/>
<dbReference type="InterPro" id="IPR011551">
    <property type="entry name" value="NTP_PyrPHydrolase_MazG"/>
</dbReference>
<protein>
    <submittedName>
        <fullName evidence="2">XTP/dITP diphosphohydrolase</fullName>
    </submittedName>
</protein>
<dbReference type="InterPro" id="IPR048015">
    <property type="entry name" value="NTP-PPase_MazG-like_N"/>
</dbReference>
<dbReference type="Proteomes" id="UP000199183">
    <property type="component" value="Unassembled WGS sequence"/>
</dbReference>
<dbReference type="AlphaFoldDB" id="A0A1H4IMZ0"/>
<dbReference type="Pfam" id="PF03819">
    <property type="entry name" value="MazG"/>
    <property type="match status" value="1"/>
</dbReference>